<accession>A0A170QAK7</accession>
<dbReference type="EMBL" id="FAXA01000344">
    <property type="protein sequence ID" value="CUV03013.1"/>
    <property type="molecule type" value="Genomic_DNA"/>
</dbReference>
<feature type="domain" description="Amidohydrolase-related" evidence="2">
    <location>
        <begin position="3"/>
        <end position="269"/>
    </location>
</feature>
<dbReference type="InterPro" id="IPR032466">
    <property type="entry name" value="Metal_Hydrolase"/>
</dbReference>
<sequence length="277" mass="30050">MIIDTHTHVVSSNKAKHPLDPGARGWSTEVSNDVEDLIKEMDDAGVECATLVQPNATYGLDNIYQCDSAKLYSPRTVSVGILDPAASDAAEKLSYWVNEHGMNGVRLQSQAEPDDPSCDAIWERAEALGVPISIGGGGQPDKVNRMRNIGARHPSVLFAPDHFAGWSGSDDKPAMTAALEEMAKLPNAHLRISSTSLGPYADLSAADKDLFKQVIRAFTPQRVMWGSNFPSSRDGGYIGQVKLGQTALPWLSNDDREWIMGKSAHKLWPMLQAPAKA</sequence>
<name>A0A170QAK7_9ZZZZ</name>
<dbReference type="SUPFAM" id="SSF51556">
    <property type="entry name" value="Metallo-dependent hydrolases"/>
    <property type="match status" value="1"/>
</dbReference>
<keyword evidence="3" id="KW-0378">Hydrolase</keyword>
<evidence type="ECO:0000256" key="1">
    <source>
        <dbReference type="ARBA" id="ARBA00023239"/>
    </source>
</evidence>
<organism evidence="3">
    <name type="scientific">hydrothermal vent metagenome</name>
    <dbReference type="NCBI Taxonomy" id="652676"/>
    <lineage>
        <taxon>unclassified sequences</taxon>
        <taxon>metagenomes</taxon>
        <taxon>ecological metagenomes</taxon>
    </lineage>
</organism>
<proteinExistence type="predicted"/>
<dbReference type="PANTHER" id="PTHR21240">
    <property type="entry name" value="2-AMINO-3-CARBOXYLMUCONATE-6-SEMIALDEHYDE DECARBOXYLASE"/>
    <property type="match status" value="1"/>
</dbReference>
<evidence type="ECO:0000313" key="3">
    <source>
        <dbReference type="EMBL" id="CUV03013.1"/>
    </source>
</evidence>
<dbReference type="Pfam" id="PF04909">
    <property type="entry name" value="Amidohydro_2"/>
    <property type="match status" value="1"/>
</dbReference>
<reference evidence="3" key="1">
    <citation type="submission" date="2015-10" db="EMBL/GenBank/DDBJ databases">
        <authorList>
            <person name="Gilbert D.G."/>
        </authorList>
    </citation>
    <scope>NUCLEOTIDE SEQUENCE</scope>
</reference>
<dbReference type="GO" id="GO:0016831">
    <property type="term" value="F:carboxy-lyase activity"/>
    <property type="evidence" value="ECO:0007669"/>
    <property type="project" value="InterPro"/>
</dbReference>
<dbReference type="InterPro" id="IPR032465">
    <property type="entry name" value="ACMSD"/>
</dbReference>
<dbReference type="Gene3D" id="3.20.20.140">
    <property type="entry name" value="Metal-dependent hydrolases"/>
    <property type="match status" value="1"/>
</dbReference>
<protein>
    <submittedName>
        <fullName evidence="3">Amidohydrolase 2</fullName>
    </submittedName>
</protein>
<gene>
    <name evidence="3" type="ORF">MGWOODY_Clf2780</name>
</gene>
<dbReference type="GO" id="GO:0016787">
    <property type="term" value="F:hydrolase activity"/>
    <property type="evidence" value="ECO:0007669"/>
    <property type="project" value="UniProtKB-KW"/>
</dbReference>
<dbReference type="AlphaFoldDB" id="A0A170QAK7"/>
<keyword evidence="1" id="KW-0456">Lyase</keyword>
<evidence type="ECO:0000259" key="2">
    <source>
        <dbReference type="Pfam" id="PF04909"/>
    </source>
</evidence>
<dbReference type="InterPro" id="IPR006680">
    <property type="entry name" value="Amidohydro-rel"/>
</dbReference>